<dbReference type="Pfam" id="PF00201">
    <property type="entry name" value="UDPGT"/>
    <property type="match status" value="1"/>
</dbReference>
<dbReference type="InterPro" id="IPR050271">
    <property type="entry name" value="UDP-glycosyltransferase"/>
</dbReference>
<dbReference type="Proteomes" id="UP001164712">
    <property type="component" value="Chromosome"/>
</dbReference>
<evidence type="ECO:0000256" key="1">
    <source>
        <dbReference type="ARBA" id="ARBA00022676"/>
    </source>
</evidence>
<organism evidence="4 5">
    <name type="scientific">Rouxiella chamberiensis</name>
    <dbReference type="NCBI Taxonomy" id="1513468"/>
    <lineage>
        <taxon>Bacteria</taxon>
        <taxon>Pseudomonadati</taxon>
        <taxon>Pseudomonadota</taxon>
        <taxon>Gammaproteobacteria</taxon>
        <taxon>Enterobacterales</taxon>
        <taxon>Yersiniaceae</taxon>
        <taxon>Rouxiella</taxon>
    </lineage>
</organism>
<dbReference type="SUPFAM" id="SSF53756">
    <property type="entry name" value="UDP-Glycosyltransferase/glycogen phosphorylase"/>
    <property type="match status" value="1"/>
</dbReference>
<dbReference type="PANTHER" id="PTHR48043:SF145">
    <property type="entry name" value="FI06409P-RELATED"/>
    <property type="match status" value="1"/>
</dbReference>
<evidence type="ECO:0000313" key="4">
    <source>
        <dbReference type="EMBL" id="WAT01876.1"/>
    </source>
</evidence>
<dbReference type="InterPro" id="IPR002213">
    <property type="entry name" value="UDP_glucos_trans"/>
</dbReference>
<protein>
    <submittedName>
        <fullName evidence="4">Glycosyltransferase</fullName>
    </submittedName>
</protein>
<comment type="similarity">
    <text evidence="3">Belongs to the UDP-glycosyltransferase family.</text>
</comment>
<evidence type="ECO:0000256" key="3">
    <source>
        <dbReference type="RuleBase" id="RU003718"/>
    </source>
</evidence>
<gene>
    <name evidence="4" type="ORF">O1V66_03975</name>
</gene>
<dbReference type="Gene3D" id="3.40.50.2000">
    <property type="entry name" value="Glycogen Phosphorylase B"/>
    <property type="match status" value="2"/>
</dbReference>
<keyword evidence="2 3" id="KW-0808">Transferase</keyword>
<dbReference type="EMBL" id="CP114058">
    <property type="protein sequence ID" value="WAT01876.1"/>
    <property type="molecule type" value="Genomic_DNA"/>
</dbReference>
<evidence type="ECO:0000313" key="5">
    <source>
        <dbReference type="Proteomes" id="UP001164712"/>
    </source>
</evidence>
<keyword evidence="5" id="KW-1185">Reference proteome</keyword>
<evidence type="ECO:0000256" key="2">
    <source>
        <dbReference type="ARBA" id="ARBA00022679"/>
    </source>
</evidence>
<keyword evidence="1 3" id="KW-0328">Glycosyltransferase</keyword>
<accession>A0ABY7HSS9</accession>
<dbReference type="PROSITE" id="PS00375">
    <property type="entry name" value="UDPGT"/>
    <property type="match status" value="1"/>
</dbReference>
<reference evidence="4" key="1">
    <citation type="submission" date="2022-12" db="EMBL/GenBank/DDBJ databases">
        <title>Complete genome sequence of an Australian strain of Rouxiella badensis DAR84756 and resolution of the R. badensis DSM100043 and R. chamberiensis DSM28324 genomes.</title>
        <authorList>
            <person name="Paul S."/>
            <person name="Anderson P.J."/>
            <person name="Maynard G."/>
            <person name="Dyall-Smith M."/>
            <person name="Kudinha T."/>
        </authorList>
    </citation>
    <scope>NUCLEOTIDE SEQUENCE</scope>
    <source>
        <strain evidence="4">DSM 28324</strain>
    </source>
</reference>
<dbReference type="RefSeq" id="WP_045047078.1">
    <property type="nucleotide sequence ID" value="NZ_CP114058.1"/>
</dbReference>
<dbReference type="InterPro" id="IPR035595">
    <property type="entry name" value="UDP_glycos_trans_CS"/>
</dbReference>
<name>A0ABY7HSS9_9GAMM</name>
<sequence>MSHFAVIAPPLFSHLRALEALSRELIARGHTITFIQQAEALDLLREPDIARFAVGETTHPAGSLAHTLKLASRPGGLSILGLIDDMARTTDMLCNELPAALEHLAVDGLIVDQMEPAGGLVAEALGIPFVSVACALPVNREPGLPLPVMPFEYADDERAHKLYSSSQQVYDWMMRRHNRVIARHAQAFGLSPRHGLHECLSPLAQISQTIPSLDFPRHDVQDRFYSVGPLRNPVQSSAERWSVNPDKPFIFASLGTLQGHRFKNFKTIARACQSLDLQLLIAHCGGLDETQAEQLRGAGAQWVTDFADQNAVLQQAQAVITHGGLNTVADAITHATPILAMPLAFDQPGVASRVVWSGIGRKVSRFCSSDTLAQNLDLLLNEPSYRQRLVGMQQTLLQAGGVTRAASIVEQTLGHEKSDPVRAAS</sequence>
<dbReference type="PANTHER" id="PTHR48043">
    <property type="entry name" value="EG:EG0003.4 PROTEIN-RELATED"/>
    <property type="match status" value="1"/>
</dbReference>
<proteinExistence type="inferred from homology"/>
<dbReference type="CDD" id="cd03784">
    <property type="entry name" value="GT1_Gtf-like"/>
    <property type="match status" value="1"/>
</dbReference>